<dbReference type="EMBL" id="BQYH01000020">
    <property type="protein sequence ID" value="GKU73179.1"/>
    <property type="molecule type" value="Genomic_DNA"/>
</dbReference>
<keyword evidence="3" id="KW-1185">Reference proteome</keyword>
<dbReference type="Proteomes" id="UP000245060">
    <property type="component" value="Unassembled WGS sequence"/>
</dbReference>
<gene>
    <name evidence="1" type="ORF">MmonteBS_18390</name>
    <name evidence="2" type="ORF">NJB18185_29500</name>
</gene>
<accession>A0AA37UY84</accession>
<protein>
    <submittedName>
        <fullName evidence="2">Uncharacterized protein</fullName>
    </submittedName>
</protein>
<dbReference type="EMBL" id="BFCH01000012">
    <property type="protein sequence ID" value="GBG37467.1"/>
    <property type="molecule type" value="Genomic_DNA"/>
</dbReference>
<sequence>MGWLLAVGTPGGVNSGLDGIPACSGIVRLGGKLVYLDLDLYRIWRATAAAPQAETLISWGTAQGIPDVDDRVRALQEAELIIDEGPDIQRRVGRLALRLIGECLGNGTEVSPTFLMLGRNNTKLQVNAYLFEVLLRCDGVTPISITCDALDAVRPDPGHPRCIETLTAALPMLVRNEVVQLEGVQ</sequence>
<organism evidence="2 4">
    <name type="scientific">Mycobacterium montefiorense</name>
    <dbReference type="NCBI Taxonomy" id="154654"/>
    <lineage>
        <taxon>Bacteria</taxon>
        <taxon>Bacillati</taxon>
        <taxon>Actinomycetota</taxon>
        <taxon>Actinomycetes</taxon>
        <taxon>Mycobacteriales</taxon>
        <taxon>Mycobacteriaceae</taxon>
        <taxon>Mycobacterium</taxon>
        <taxon>Mycobacterium simiae complex</taxon>
    </lineage>
</organism>
<evidence type="ECO:0000313" key="4">
    <source>
        <dbReference type="Proteomes" id="UP001139505"/>
    </source>
</evidence>
<proteinExistence type="predicted"/>
<reference evidence="3" key="2">
    <citation type="submission" date="2018-04" db="EMBL/GenBank/DDBJ databases">
        <title>Draft genome sequence of Mycobacterium montefiorense isolated from Japanese black salamander.</title>
        <authorList>
            <person name="Fukano H."/>
            <person name="Yoshida M."/>
            <person name="Shimizu A."/>
            <person name="Iwao H."/>
            <person name="Kurata O."/>
            <person name="Katayama Y."/>
            <person name="Omatsu T."/>
            <person name="Mizutani T."/>
            <person name="Wada S."/>
            <person name="Hoshino Y."/>
        </authorList>
    </citation>
    <scope>NUCLEOTIDE SEQUENCE [LARGE SCALE GENOMIC DNA]</scope>
    <source>
        <strain evidence="3">BS</strain>
    </source>
</reference>
<dbReference type="Proteomes" id="UP001139505">
    <property type="component" value="Unassembled WGS sequence"/>
</dbReference>
<reference evidence="2" key="3">
    <citation type="journal article" date="2022" name="Microbiol. Resour. Announc.">
        <title>Draft Genome Sequences of Eight Mycobacterium montefiorense Strains Isolated from Salamanders in Captivity.</title>
        <authorList>
            <person name="Komine T."/>
            <person name="Ihara H."/>
            <person name="Fukano H."/>
            <person name="Hoshino Y."/>
            <person name="Kurata O."/>
            <person name="Wada S."/>
        </authorList>
    </citation>
    <scope>NUCLEOTIDE SEQUENCE</scope>
    <source>
        <strain evidence="2">NJB18185</strain>
    </source>
</reference>
<evidence type="ECO:0000313" key="2">
    <source>
        <dbReference type="EMBL" id="GKU73179.1"/>
    </source>
</evidence>
<dbReference type="AlphaFoldDB" id="A0AA37UY84"/>
<evidence type="ECO:0000313" key="1">
    <source>
        <dbReference type="EMBL" id="GBG37467.1"/>
    </source>
</evidence>
<name>A0AA37UY84_9MYCO</name>
<reference evidence="1" key="1">
    <citation type="journal article" date="2018" name="Genome Announc.">
        <title>Draft Genome Sequence of Mycobacterium montefiorense Isolated from Japanese Black Salamander (Hynobius nigrescens).</title>
        <authorList>
            <person name="Fukano H."/>
            <person name="Yoshida M."/>
            <person name="Shimizu A."/>
            <person name="Iwao H."/>
            <person name="Katayama Y."/>
            <person name="Omatsu T."/>
            <person name="Mizutani T."/>
            <person name="Kurata O."/>
            <person name="Wada S."/>
            <person name="Hoshino Y."/>
        </authorList>
    </citation>
    <scope>NUCLEOTIDE SEQUENCE</scope>
    <source>
        <strain evidence="1">BS</strain>
    </source>
</reference>
<reference evidence="2" key="4">
    <citation type="submission" date="2022-04" db="EMBL/GenBank/DDBJ databases">
        <authorList>
            <person name="Komine T."/>
            <person name="Fukano H."/>
            <person name="Wada S."/>
        </authorList>
    </citation>
    <scope>NUCLEOTIDE SEQUENCE</scope>
    <source>
        <strain evidence="2">NJB18185</strain>
    </source>
</reference>
<comment type="caution">
    <text evidence="2">The sequence shown here is derived from an EMBL/GenBank/DDBJ whole genome shotgun (WGS) entry which is preliminary data.</text>
</comment>
<dbReference type="RefSeq" id="WP_108921647.1">
    <property type="nucleotide sequence ID" value="NZ_BFCH01000012.1"/>
</dbReference>
<evidence type="ECO:0000313" key="3">
    <source>
        <dbReference type="Proteomes" id="UP000245060"/>
    </source>
</evidence>